<keyword evidence="2" id="KW-0378">Hydrolase</keyword>
<dbReference type="InterPro" id="IPR011335">
    <property type="entry name" value="Restrct_endonuc-II-like"/>
</dbReference>
<reference evidence="2 3" key="1">
    <citation type="submission" date="2022-06" db="EMBL/GenBank/DDBJ databases">
        <title>New Species of the Genus Actinoplanes, ActinopZanes ferrugineus.</title>
        <authorList>
            <person name="Ding P."/>
        </authorList>
    </citation>
    <scope>NUCLEOTIDE SEQUENCE [LARGE SCALE GENOMIC DNA]</scope>
    <source>
        <strain evidence="2 3">TRM88003</strain>
    </source>
</reference>
<keyword evidence="3" id="KW-1185">Reference proteome</keyword>
<dbReference type="InterPro" id="IPR012296">
    <property type="entry name" value="Nuclease_put_TT1808"/>
</dbReference>
<dbReference type="GO" id="GO:0004519">
    <property type="term" value="F:endonuclease activity"/>
    <property type="evidence" value="ECO:0007669"/>
    <property type="project" value="UniProtKB-KW"/>
</dbReference>
<dbReference type="PANTHER" id="PTHR35400:SF3">
    <property type="entry name" value="SLL1072 PROTEIN"/>
    <property type="match status" value="1"/>
</dbReference>
<organism evidence="2 3">
    <name type="scientific">Paractinoplanes aksuensis</name>
    <dbReference type="NCBI Taxonomy" id="2939490"/>
    <lineage>
        <taxon>Bacteria</taxon>
        <taxon>Bacillati</taxon>
        <taxon>Actinomycetota</taxon>
        <taxon>Actinomycetes</taxon>
        <taxon>Micromonosporales</taxon>
        <taxon>Micromonosporaceae</taxon>
        <taxon>Paractinoplanes</taxon>
    </lineage>
</organism>
<proteinExistence type="predicted"/>
<dbReference type="SUPFAM" id="SSF52980">
    <property type="entry name" value="Restriction endonuclease-like"/>
    <property type="match status" value="1"/>
</dbReference>
<dbReference type="Proteomes" id="UP001523369">
    <property type="component" value="Unassembled WGS sequence"/>
</dbReference>
<dbReference type="PANTHER" id="PTHR35400">
    <property type="entry name" value="SLR1083 PROTEIN"/>
    <property type="match status" value="1"/>
</dbReference>
<evidence type="ECO:0000313" key="2">
    <source>
        <dbReference type="EMBL" id="MCO8269819.1"/>
    </source>
</evidence>
<evidence type="ECO:0000313" key="3">
    <source>
        <dbReference type="Proteomes" id="UP001523369"/>
    </source>
</evidence>
<keyword evidence="2" id="KW-0255">Endonuclease</keyword>
<name>A0ABT1DG96_9ACTN</name>
<dbReference type="EMBL" id="JAMYJR010000002">
    <property type="protein sequence ID" value="MCO8269819.1"/>
    <property type="molecule type" value="Genomic_DNA"/>
</dbReference>
<dbReference type="Pfam" id="PF05685">
    <property type="entry name" value="Uma2"/>
    <property type="match status" value="1"/>
</dbReference>
<dbReference type="Gene3D" id="3.90.1570.10">
    <property type="entry name" value="tt1808, chain A"/>
    <property type="match status" value="1"/>
</dbReference>
<dbReference type="RefSeq" id="WP_253235942.1">
    <property type="nucleotide sequence ID" value="NZ_JAMYJR010000002.1"/>
</dbReference>
<accession>A0ABT1DG96</accession>
<sequence length="193" mass="21089">MTAPSPNPFGRAGPWTELEYLALGETPTRIELIDGRLRQSPLRNVAHQAISHLVRTSLGPSARAADLKIFGGINVRVGSDRILIPDLAVVRLRDRTAIVVDAADVILIGEVVPTGHVAVDYGHERRALWRSGKVDSYLLIEPRTPDYDGLSLHLFRLGEGNEYTEAARAEPGGALVTDMPFRINLGTDGFIDF</sequence>
<protein>
    <submittedName>
        <fullName evidence="2">Uma2 family endonuclease</fullName>
    </submittedName>
</protein>
<dbReference type="CDD" id="cd06260">
    <property type="entry name" value="DUF820-like"/>
    <property type="match status" value="1"/>
</dbReference>
<dbReference type="InterPro" id="IPR008538">
    <property type="entry name" value="Uma2"/>
</dbReference>
<gene>
    <name evidence="2" type="ORF">M1L60_04340</name>
</gene>
<comment type="caution">
    <text evidence="2">The sequence shown here is derived from an EMBL/GenBank/DDBJ whole genome shotgun (WGS) entry which is preliminary data.</text>
</comment>
<feature type="domain" description="Putative restriction endonuclease" evidence="1">
    <location>
        <begin position="19"/>
        <end position="175"/>
    </location>
</feature>
<evidence type="ECO:0000259" key="1">
    <source>
        <dbReference type="Pfam" id="PF05685"/>
    </source>
</evidence>
<keyword evidence="2" id="KW-0540">Nuclease</keyword>